<feature type="disulfide bond" evidence="13">
    <location>
        <begin position="2164"/>
        <end position="2179"/>
    </location>
</feature>
<dbReference type="PROSITE" id="PS00010">
    <property type="entry name" value="ASX_HYDROXYL"/>
    <property type="match status" value="2"/>
</dbReference>
<feature type="disulfide bond" evidence="13">
    <location>
        <begin position="32"/>
        <end position="50"/>
    </location>
</feature>
<feature type="disulfide bond" evidence="13">
    <location>
        <begin position="2440"/>
        <end position="2452"/>
    </location>
</feature>
<dbReference type="Proteomes" id="UP000472276">
    <property type="component" value="Unassembled WGS sequence"/>
</dbReference>
<feature type="domain" description="EGF-like" evidence="18">
    <location>
        <begin position="3265"/>
        <end position="3301"/>
    </location>
</feature>
<dbReference type="PROSITE" id="PS01209">
    <property type="entry name" value="LDLRA_1"/>
    <property type="match status" value="25"/>
</dbReference>
<dbReference type="SUPFAM" id="SSF57424">
    <property type="entry name" value="LDL receptor-like module"/>
    <property type="match status" value="42"/>
</dbReference>
<dbReference type="InterPro" id="IPR049883">
    <property type="entry name" value="NOTCH1_EGF-like"/>
</dbReference>
<feature type="disulfide bond" evidence="13">
    <location>
        <begin position="1811"/>
        <end position="1826"/>
    </location>
</feature>
<dbReference type="FunFam" id="4.10.400.10:FF:000065">
    <property type="entry name" value="Transmembrane protease serine 7"/>
    <property type="match status" value="1"/>
</dbReference>
<feature type="disulfide bond" evidence="13">
    <location>
        <begin position="1993"/>
        <end position="2008"/>
    </location>
</feature>
<dbReference type="PANTHER" id="PTHR22722">
    <property type="entry name" value="LOW-DENSITY LIPOPROTEIN RECEPTOR-RELATED PROTEIN 2-RELATED"/>
    <property type="match status" value="1"/>
</dbReference>
<dbReference type="Pfam" id="PF07645">
    <property type="entry name" value="EGF_CA"/>
    <property type="match status" value="2"/>
</dbReference>
<keyword evidence="8 16" id="KW-0472">Membrane</keyword>
<feature type="disulfide bond" evidence="13">
    <location>
        <begin position="2447"/>
        <end position="2465"/>
    </location>
</feature>
<evidence type="ECO:0000256" key="1">
    <source>
        <dbReference type="ARBA" id="ARBA00004167"/>
    </source>
</evidence>
<feature type="disulfide bond" evidence="13">
    <location>
        <begin position="1029"/>
        <end position="1044"/>
    </location>
</feature>
<dbReference type="GO" id="GO:0006897">
    <property type="term" value="P:endocytosis"/>
    <property type="evidence" value="ECO:0007669"/>
    <property type="project" value="UniProtKB-KW"/>
</dbReference>
<dbReference type="OMA" id="RRWEYMR"/>
<dbReference type="InterPro" id="IPR036055">
    <property type="entry name" value="LDL_receptor-like_sf"/>
</dbReference>
<feature type="disulfide bond" evidence="13">
    <location>
        <begin position="25"/>
        <end position="37"/>
    </location>
</feature>
<gene>
    <name evidence="19" type="primary">si:dkey-88l16.3</name>
</gene>
<dbReference type="SUPFAM" id="SSF57184">
    <property type="entry name" value="Growth factor receptor domain"/>
    <property type="match status" value="1"/>
</dbReference>
<evidence type="ECO:0000256" key="8">
    <source>
        <dbReference type="ARBA" id="ARBA00023136"/>
    </source>
</evidence>
<evidence type="ECO:0000256" key="15">
    <source>
        <dbReference type="SAM" id="MobiDB-lite"/>
    </source>
</evidence>
<dbReference type="InterPro" id="IPR011042">
    <property type="entry name" value="6-blade_b-propeller_TolB-like"/>
</dbReference>
<evidence type="ECO:0000313" key="20">
    <source>
        <dbReference type="Proteomes" id="UP000472276"/>
    </source>
</evidence>
<reference evidence="19" key="1">
    <citation type="submission" date="2025-08" db="UniProtKB">
        <authorList>
            <consortium name="Ensembl"/>
        </authorList>
    </citation>
    <scope>IDENTIFICATION</scope>
</reference>
<dbReference type="SUPFAM" id="SSF57196">
    <property type="entry name" value="EGF/Laminin"/>
    <property type="match status" value="2"/>
</dbReference>
<dbReference type="PROSITE" id="PS50026">
    <property type="entry name" value="EGF_3"/>
    <property type="match status" value="3"/>
</dbReference>
<feature type="disulfide bond" evidence="13">
    <location>
        <begin position="1722"/>
        <end position="1737"/>
    </location>
</feature>
<feature type="disulfide bond" evidence="13">
    <location>
        <begin position="2420"/>
        <end position="2435"/>
    </location>
</feature>
<evidence type="ECO:0000313" key="19">
    <source>
        <dbReference type="Ensembl" id="ENSOABP00000032957.2"/>
    </source>
</evidence>
<feature type="disulfide bond" evidence="13">
    <location>
        <begin position="1117"/>
        <end position="1132"/>
    </location>
</feature>
<dbReference type="GO" id="GO:0005886">
    <property type="term" value="C:plasma membrane"/>
    <property type="evidence" value="ECO:0007669"/>
    <property type="project" value="TreeGrafter"/>
</dbReference>
<dbReference type="InterPro" id="IPR001881">
    <property type="entry name" value="EGF-like_Ca-bd_dom"/>
</dbReference>
<keyword evidence="7 16" id="KW-1133">Transmembrane helix</keyword>
<feature type="disulfide bond" evidence="13">
    <location>
        <begin position="2221"/>
        <end position="2236"/>
    </location>
</feature>
<dbReference type="Ensembl" id="ENSOABT00000033864.2">
    <property type="protein sequence ID" value="ENSOABP00000032957.2"/>
    <property type="gene ID" value="ENSOABG00000015151.2"/>
</dbReference>
<reference evidence="19" key="2">
    <citation type="submission" date="2025-09" db="UniProtKB">
        <authorList>
            <consortium name="Ensembl"/>
        </authorList>
    </citation>
    <scope>IDENTIFICATION</scope>
</reference>
<feature type="disulfide bond" evidence="13">
    <location>
        <begin position="1520"/>
        <end position="1535"/>
    </location>
</feature>
<feature type="compositionally biased region" description="Polar residues" evidence="15">
    <location>
        <begin position="2180"/>
        <end position="2196"/>
    </location>
</feature>
<dbReference type="SMART" id="SM00192">
    <property type="entry name" value="LDLa"/>
    <property type="match status" value="42"/>
</dbReference>
<evidence type="ECO:0000256" key="6">
    <source>
        <dbReference type="ARBA" id="ARBA00022737"/>
    </source>
</evidence>
<feature type="disulfide bond" evidence="13">
    <location>
        <begin position="108"/>
        <end position="120"/>
    </location>
</feature>
<feature type="disulfide bond" evidence="13">
    <location>
        <begin position="152"/>
        <end position="170"/>
    </location>
</feature>
<dbReference type="FunFam" id="2.10.25.10:FF:000010">
    <property type="entry name" value="Pro-epidermal growth factor"/>
    <property type="match status" value="1"/>
</dbReference>
<dbReference type="InterPro" id="IPR002172">
    <property type="entry name" value="LDrepeatLR_classA_rpt"/>
</dbReference>
<feature type="disulfide bond" evidence="13">
    <location>
        <begin position="3211"/>
        <end position="3226"/>
    </location>
</feature>
<dbReference type="InterPro" id="IPR000742">
    <property type="entry name" value="EGF"/>
</dbReference>
<feature type="domain" description="EGF-like" evidence="18">
    <location>
        <begin position="221"/>
        <end position="260"/>
    </location>
</feature>
<feature type="disulfide bond" evidence="13">
    <location>
        <begin position="2299"/>
        <end position="2314"/>
    </location>
</feature>
<keyword evidence="9 12" id="KW-1015">Disulfide bond</keyword>
<feature type="disulfide bond" evidence="13">
    <location>
        <begin position="2319"/>
        <end position="2331"/>
    </location>
</feature>
<keyword evidence="10" id="KW-0675">Receptor</keyword>
<dbReference type="PROSITE" id="PS51120">
    <property type="entry name" value="LDLRB"/>
    <property type="match status" value="2"/>
</dbReference>
<evidence type="ECO:0000256" key="4">
    <source>
        <dbReference type="ARBA" id="ARBA00022692"/>
    </source>
</evidence>
<feature type="transmembrane region" description="Helical" evidence="16">
    <location>
        <begin position="3309"/>
        <end position="3329"/>
    </location>
</feature>
<dbReference type="PANTHER" id="PTHR22722:SF12">
    <property type="entry name" value="EGF-LIKE DOMAIN-CONTAINING PROTEIN"/>
    <property type="match status" value="1"/>
</dbReference>
<dbReference type="GeneID" id="116324507"/>
<dbReference type="CTD" id="796880"/>
<feature type="disulfide bond" evidence="13">
    <location>
        <begin position="1388"/>
        <end position="1403"/>
    </location>
</feature>
<dbReference type="PRINTS" id="PR00261">
    <property type="entry name" value="LDLRECEPTOR"/>
</dbReference>
<accession>A0A668U4X2</accession>
<feature type="region of interest" description="Disordered" evidence="15">
    <location>
        <begin position="3351"/>
        <end position="3378"/>
    </location>
</feature>
<dbReference type="Pfam" id="PF00057">
    <property type="entry name" value="Ldl_recept_a"/>
    <property type="match status" value="38"/>
</dbReference>
<keyword evidence="2 12" id="KW-0245">EGF-like domain</keyword>
<feature type="disulfide bond" evidence="13">
    <location>
        <begin position="2338"/>
        <end position="2353"/>
    </location>
</feature>
<dbReference type="PROSITE" id="PS01187">
    <property type="entry name" value="EGF_CA"/>
    <property type="match status" value="2"/>
</dbReference>
<dbReference type="Pfam" id="PF14670">
    <property type="entry name" value="FXa_inhibition"/>
    <property type="match status" value="1"/>
</dbReference>
<feature type="disulfide bond" evidence="13">
    <location>
        <begin position="1156"/>
        <end position="1171"/>
    </location>
</feature>
<keyword evidence="3" id="KW-0254">Endocytosis</keyword>
<feature type="disulfide bond" evidence="13">
    <location>
        <begin position="2378"/>
        <end position="2393"/>
    </location>
</feature>
<evidence type="ECO:0000259" key="18">
    <source>
        <dbReference type="PROSITE" id="PS50026"/>
    </source>
</evidence>
<dbReference type="CDD" id="cd00112">
    <property type="entry name" value="LDLa"/>
    <property type="match status" value="42"/>
</dbReference>
<feature type="disulfide bond" evidence="13">
    <location>
        <begin position="2326"/>
        <end position="2344"/>
    </location>
</feature>
<evidence type="ECO:0000256" key="13">
    <source>
        <dbReference type="PROSITE-ProRule" id="PRU00124"/>
    </source>
</evidence>
<dbReference type="SMART" id="SM00135">
    <property type="entry name" value="LY"/>
    <property type="match status" value="13"/>
</dbReference>
<feature type="disulfide bond" evidence="13">
    <location>
        <begin position="1943"/>
        <end position="1958"/>
    </location>
</feature>
<comment type="subcellular location">
    <subcellularLocation>
        <location evidence="1">Membrane</location>
        <topology evidence="1">Single-pass membrane protein</topology>
    </subcellularLocation>
</comment>
<proteinExistence type="predicted"/>
<feature type="disulfide bond" evidence="13">
    <location>
        <begin position="2032"/>
        <end position="2047"/>
    </location>
</feature>
<feature type="disulfide bond" evidence="13">
    <location>
        <begin position="1427"/>
        <end position="1442"/>
    </location>
</feature>
<feature type="region of interest" description="Disordered" evidence="15">
    <location>
        <begin position="3237"/>
        <end position="3262"/>
    </location>
</feature>
<keyword evidence="5 17" id="KW-0732">Signal</keyword>
<evidence type="ECO:0000256" key="10">
    <source>
        <dbReference type="ARBA" id="ARBA00023170"/>
    </source>
</evidence>
<feature type="disulfide bond" evidence="13">
    <location>
        <begin position="145"/>
        <end position="157"/>
    </location>
</feature>
<dbReference type="RefSeq" id="XP_039471714.1">
    <property type="nucleotide sequence ID" value="XM_039615780.1"/>
</dbReference>
<dbReference type="InterPro" id="IPR051221">
    <property type="entry name" value="LDLR-related"/>
</dbReference>
<evidence type="ECO:0000256" key="14">
    <source>
        <dbReference type="PROSITE-ProRule" id="PRU00461"/>
    </source>
</evidence>
<dbReference type="SMART" id="SM00181">
    <property type="entry name" value="EGF"/>
    <property type="match status" value="11"/>
</dbReference>
<evidence type="ECO:0000256" key="3">
    <source>
        <dbReference type="ARBA" id="ARBA00022583"/>
    </source>
</evidence>
<feature type="disulfide bond" evidence="13">
    <location>
        <begin position="1299"/>
        <end position="1314"/>
    </location>
</feature>
<feature type="disulfide bond" evidence="13">
    <location>
        <begin position="1339"/>
        <end position="1354"/>
    </location>
</feature>
<dbReference type="InterPro" id="IPR023415">
    <property type="entry name" value="LDLR_class-A_CS"/>
</dbReference>
<feature type="disulfide bond" evidence="13">
    <location>
        <begin position="1560"/>
        <end position="1575"/>
    </location>
</feature>
<dbReference type="PROSITE" id="PS00022">
    <property type="entry name" value="EGF_1"/>
    <property type="match status" value="1"/>
</dbReference>
<dbReference type="GO" id="GO:0005509">
    <property type="term" value="F:calcium ion binding"/>
    <property type="evidence" value="ECO:0007669"/>
    <property type="project" value="InterPro"/>
</dbReference>
<feature type="disulfide bond" evidence="13">
    <location>
        <begin position="1618"/>
        <end position="1633"/>
    </location>
</feature>
<evidence type="ECO:0000256" key="16">
    <source>
        <dbReference type="SAM" id="Phobius"/>
    </source>
</evidence>
<organism evidence="19 20">
    <name type="scientific">Oreochromis aureus</name>
    <name type="common">Israeli tilapia</name>
    <name type="synonym">Chromis aureus</name>
    <dbReference type="NCBI Taxonomy" id="47969"/>
    <lineage>
        <taxon>Eukaryota</taxon>
        <taxon>Metazoa</taxon>
        <taxon>Chordata</taxon>
        <taxon>Craniata</taxon>
        <taxon>Vertebrata</taxon>
        <taxon>Euteleostomi</taxon>
        <taxon>Actinopterygii</taxon>
        <taxon>Neopterygii</taxon>
        <taxon>Teleostei</taxon>
        <taxon>Neoteleostei</taxon>
        <taxon>Acanthomorphata</taxon>
        <taxon>Ovalentaria</taxon>
        <taxon>Cichlomorphae</taxon>
        <taxon>Cichliformes</taxon>
        <taxon>Cichlidae</taxon>
        <taxon>African cichlids</taxon>
        <taxon>Pseudocrenilabrinae</taxon>
        <taxon>Oreochromini</taxon>
        <taxon>Oreochromis</taxon>
    </lineage>
</organism>
<evidence type="ECO:0000256" key="5">
    <source>
        <dbReference type="ARBA" id="ARBA00022729"/>
    </source>
</evidence>
<feature type="disulfide bond" evidence="13">
    <location>
        <begin position="869"/>
        <end position="884"/>
    </location>
</feature>
<feature type="disulfide bond" evidence="13">
    <location>
        <begin position="1850"/>
        <end position="1865"/>
    </location>
</feature>
<dbReference type="Gene3D" id="4.10.1220.10">
    <property type="entry name" value="EGF-type module"/>
    <property type="match status" value="3"/>
</dbReference>
<feature type="disulfide bond" evidence="12">
    <location>
        <begin position="3291"/>
        <end position="3300"/>
    </location>
</feature>
<feature type="disulfide bond" evidence="13">
    <location>
        <begin position="1078"/>
        <end position="1093"/>
    </location>
</feature>
<dbReference type="InterPro" id="IPR009030">
    <property type="entry name" value="Growth_fac_rcpt_cys_sf"/>
</dbReference>
<evidence type="ECO:0000256" key="7">
    <source>
        <dbReference type="ARBA" id="ARBA00022989"/>
    </source>
</evidence>
<feature type="repeat" description="LDL-receptor class B" evidence="14">
    <location>
        <begin position="2738"/>
        <end position="2780"/>
    </location>
</feature>
<feature type="disulfide bond" evidence="13">
    <location>
        <begin position="2359"/>
        <end position="2371"/>
    </location>
</feature>
<evidence type="ECO:0000256" key="12">
    <source>
        <dbReference type="PROSITE-ProRule" id="PRU00076"/>
    </source>
</evidence>
<dbReference type="Gene3D" id="4.10.400.10">
    <property type="entry name" value="Low-density Lipoprotein Receptor"/>
    <property type="match status" value="39"/>
</dbReference>
<feature type="repeat" description="LDL-receptor class B" evidence="14">
    <location>
        <begin position="2694"/>
        <end position="2737"/>
    </location>
</feature>
<keyword evidence="20" id="KW-1185">Reference proteome</keyword>
<evidence type="ECO:0000256" key="17">
    <source>
        <dbReference type="SAM" id="SignalP"/>
    </source>
</evidence>
<dbReference type="GO" id="GO:0043235">
    <property type="term" value="C:receptor complex"/>
    <property type="evidence" value="ECO:0007669"/>
    <property type="project" value="TreeGrafter"/>
</dbReference>
<dbReference type="Gene3D" id="2.10.25.10">
    <property type="entry name" value="Laminin"/>
    <property type="match status" value="4"/>
</dbReference>
<feature type="compositionally biased region" description="Acidic residues" evidence="15">
    <location>
        <begin position="3358"/>
        <end position="3367"/>
    </location>
</feature>
<name>A0A668U4X2_OREAU</name>
<feature type="disulfide bond" evidence="13">
    <location>
        <begin position="1903"/>
        <end position="1918"/>
    </location>
</feature>
<feature type="disulfide bond" evidence="13">
    <location>
        <begin position="919"/>
        <end position="934"/>
    </location>
</feature>
<dbReference type="InterPro" id="IPR018097">
    <property type="entry name" value="EGF_Ca-bd_CS"/>
</dbReference>
<dbReference type="PROSITE" id="PS50068">
    <property type="entry name" value="LDLRA_2"/>
    <property type="match status" value="42"/>
</dbReference>
<feature type="disulfide bond" evidence="13">
    <location>
        <begin position="1466"/>
        <end position="1481"/>
    </location>
</feature>
<dbReference type="InterPro" id="IPR000152">
    <property type="entry name" value="EGF-type_Asp/Asn_hydroxyl_site"/>
</dbReference>
<feature type="region of interest" description="Disordered" evidence="15">
    <location>
        <begin position="2174"/>
        <end position="2196"/>
    </location>
</feature>
<feature type="disulfide bond" evidence="13">
    <location>
        <begin position="2071"/>
        <end position="2086"/>
    </location>
</feature>
<feature type="disulfide bond" evidence="13">
    <location>
        <begin position="1209"/>
        <end position="1224"/>
    </location>
</feature>
<dbReference type="FunFam" id="2.10.25.10:FF:000037">
    <property type="entry name" value="Signal peptide, CUB domain and EGF-like domain-containing 2"/>
    <property type="match status" value="1"/>
</dbReference>
<feature type="disulfide bond" evidence="13">
    <location>
        <begin position="115"/>
        <end position="133"/>
    </location>
</feature>
<dbReference type="PROSITE" id="PS01186">
    <property type="entry name" value="EGF_2"/>
    <property type="match status" value="3"/>
</dbReference>
<dbReference type="Gene3D" id="2.120.10.30">
    <property type="entry name" value="TolB, C-terminal domain"/>
    <property type="match status" value="4"/>
</dbReference>
<feature type="disulfide bond" evidence="13">
    <location>
        <begin position="989"/>
        <end position="1004"/>
    </location>
</feature>
<evidence type="ECO:0000256" key="11">
    <source>
        <dbReference type="ARBA" id="ARBA00023180"/>
    </source>
</evidence>
<feature type="disulfide bond" evidence="13">
    <location>
        <begin position="1772"/>
        <end position="1787"/>
    </location>
</feature>
<feature type="disulfide bond" evidence="13">
    <location>
        <begin position="44"/>
        <end position="59"/>
    </location>
</feature>
<dbReference type="SMART" id="SM00179">
    <property type="entry name" value="EGF_CA"/>
    <property type="match status" value="4"/>
</dbReference>
<feature type="disulfide bond" evidence="13">
    <location>
        <begin position="2260"/>
        <end position="2275"/>
    </location>
</feature>
<evidence type="ECO:0000256" key="2">
    <source>
        <dbReference type="ARBA" id="ARBA00022536"/>
    </source>
</evidence>
<keyword evidence="4 16" id="KW-0812">Transmembrane</keyword>
<dbReference type="InterPro" id="IPR000033">
    <property type="entry name" value="LDLR_classB_rpt"/>
</dbReference>
<keyword evidence="11" id="KW-0325">Glycoprotein</keyword>
<sequence>MDWCLLVCLIFLAHLRVFRGQISECSHDQWQCDDGWCIPAIWRCDGDGDCLDGSDEVDCTGLRGSDCPPGQFPCVDSVGCVKASARCDGQKQCPTGSDEENCPVTEGCLDSDWTCQNHICISKELRCNGVDDCVDNSDEKDCGLCSEGSIRCPEGTCLPAEEQCDGTFHCSDESDEPITCGRVCLMDNGGCSHVCTDEPRGVLCSCPAGYKLSPNGTDCEDLDECAPPFDSCAHHCSNTIGSYYCYCREGFKLNENSTCVASANPVRLLLVGGTALGLLNVKSQQFEIIQSSTFDSVALAFDVARGWYYWADSRGNIYKSDGQQSWTAYTGEPGIKGLACDWLNGNLFWTNEKTESIYLQSSDGKSYTALLSKNIRPSELVVMPVESLMFWINTGPGDRATIEKSWMDASERRSLAVITAQSAHSLTADVAARRLYWISDFKRSIETVKVDGSGRYSYTGLFSRRAPLSLAVFESSFYWVDNKGLWQAPQTQLSQRKFIWEPTLPVLAVYHELQQPQGYSACAKTPCRLCQLTKGNPLGFTCSCPNLKLLLLDGTCENPRFLYATNTEIILLELEEKGFTESQLFTTNEGILSFEIDWDRDWLYWANQTGHIQRISLTEVTTELVPTPLPVCLLNVDQRSGSLYWVSCHRNTIGTITADGYYPKQLYYTTKEIKNLYLDWLRGTIIWLEEDRILSMSMLGGDAKELLHIAEGVSGGIAFDLRANSLLWNSKMAGLTTLSLLRERSHQAGRRWKISGSVVAALEPFLLSVSDNVMTLWDQRDGSPIQDAAVTGHVIRVITALIDIQTVQTCRKPSFLCRHSSVCLSEAQLCDGKKDCPDGDDEFCPGACLSIGEFECQDRSSCISRRLVCDGRSDCTDGSDEADCPNAAPRTSRANVMKCRRGSKPCEDGKDCVLYSHVCDGEDDCEDGSDELGCDALQQNMTTTKTNKDQSNKTPGSTTHSPRTLLACTSPSVLCPSSAYLCISPDQFCNGHSDCPDGFDEKNCVKSCPSKNDFLCKDRRSCISKSLVCDGLFQCQDGSDELNCPSVAAPADQDVLQCHRNAKMCNDGTECVLLSHVCDGEKDCMDGSDEEGCPGICKKGEFQCAHGKMCIPEAQVCDGRLQCRDHSDEADCQKPIKSCEHRCADGKRCIPKKFLCDGEKDCVDGSDEVGCNQAAAPSSESPVFTASPCVAPSVLCPGSSLCISQNQLCDGQRDCPDGSDENDCAVQCVNPTDFLCKDHMGCVSKSLVCDGRRHCQDGSDELNCPSVTAPAAKDDVLQCHRNAKPCSDGTECVLLSHVCDGEKHCMDGSDENDCAVQCVNPTDFLCKDHMGCVSKSLVCDGRRHCQDGSDELNCPSAAAPAAKDVLQCHRNAKMCSDGTECVLLSHVCDGEKDCMDGSDEEGCPGICKKGEFQCAHGKMCIPEAQVCDGRLQCRDHSDEADCQKPIKSCDHRCADGKRCIPKKFLCDGEKDCVDGSDEVSCNQAAAPSSESPVFTFASPCVAPSVLCPGSSLCISQNQLCDGQRDCPDGFDENGCAVQCENPNDFLCSNEKKCVPGMQVCDGRAQCPDGSDEKLCQSPNPTATSSMSGFGTRPTPLRCRIGFKRCKNGHECVMYSHVCDGEKDCSDGSDEEGCVADGASMTTDTETLSSTGSPSINLHTEQPCISPSILCPDSSLCIEPAQVCDGKQDCPDGSDEKCAKKCPDDRDFLCKDRRSCLSKSLVCDGLSHCQDGSDELNCPSAAAPAAKDNVLQCHRNAKLCSDGTECVVLSHVCDGEKDCMDGSDEEGCQNTCKRGEFQCAHGKMCIPEAQVCDGRLQCRDHSDEADCQKPIKSCEHRCADGKRCIPKKFLCDGEKDCVDGSDEVGCNQAAAPSSESPVFTASPCVAPSVLCPKSSLCISQNQLCDGQRDCPDGSDENDCAVQCVNPTDFLCKDHMGCVSKDLVCDGRRHCQDGSDELNCPSVTAPAAKDDVLQCHRNAKPCSDGTECVLLSHVCDGEKDCMDGSDEEGCPGICKKGEFQCAHGKMCIPEAQVCDGRLQCRDHSDEADCQKPIKSCEHRCADGKRCIPKKFLCDGEKDCVDGSDEVGCNYNTATTKAPAFPFASPCTPPSVLCPRSSLCIAKHQLCDGQRDCPDGFDENSCMVHCENSNDFLCSDHKRCIPEMQVCDGRAQCPDGSDEKHCQSPNPTATSSDELSTRSTPLKCRNGFKLCDDGLECVMYSHLCDGEKDCKDGSDEEGCAIQCKAGEFQCSHGKKCLPQERVCDGQNDCQDRSDETDCSVMTEGCHQRCDNNTRCIPKSFLCDGERDCADGSDEENCGLVSCADHQYRCASGQCVSEALRCDGYADCSDGSDEMHCSRPPRCLTQLRCPHTHECLQKEWLCDGEDDCQDGSDEKNCNAPPAKCLKFQWQCGDSSQCVPLSWRCDGRKDCYNGIDEEKCSQKICPSHLYQCGSGECVDTNLVCNGITNCADGSDEGVNCVQRSCSSPSAPFCDHSCVSTPYGPKCYCAAGFKLMPRATHCVDIDECTTAPHAVCNHICRNTRGSYSCHCHPGFYLEPDNKSCKTKDEPLLLASVQSDLFLLGVHSSTLRLLTSTSRPAFSLDYHWVQQRIYWLSTDYQSIRWVDMTNPDNRGNLVKGVKSDFIAVDWVGKNLYWVDGLVGQILAVKLSNTTVRSQDCTVVLGEDLEQPSSLVLLPHKGLMLWSEIGSTPQIKQSGMDGSERKVVVSHSLSWPVSLAYDLLDNRVYWADEKLRCIGSASLDGGNIKILQLAETPNPFSVVVFNDRVFWSDTKRRVIRSADKNTGKDQKVVLKRPGQPFGLKLMHALSQPAVPSPCDHLRCSHICLLAPPVTGRFAVCRCPKGLLLSKDNITCSQPRDSSFILLLSQNTIYQIYLRSLRRDGVALKKMPNSRVLALPDVNEAMGLDISTQELYVAYVGSVDVLKMGSYRSRQGLTPAGQVLKLKDDSVTALAVDWVTSNLYWSSRSRPNIHVTSRNGGYTMSLLQGSLTVTTSIALHPFSGRLCYTAVVMAGGRTQTEVVCAWMDGRNKAVLWGKSRIPNSLVFINNGSRIYWADTDAGVISSIGVDGSGYKQFKAGPIISFTYTENILFWVTQGKDVTKLWFSDGLQSKQLWFETKTSVVEVRAYSNDSQSGSNSCSKNNGGCVHLCLAYPGGRTCKCGRGFYSINVTSCAPIPSCDPGEESCFDRSKCISSSKFCDGQVDCPDQSDEQDCPASNATSFGTKATDGHPLDSLSSSSYPSPPNVEKNSVKKSASCDLQRCKGRGNCIAEGKVTRCQCLSGYKGEFCQEEERQSHVGVILGVFCVIAALIVAGFIFTKRRGWELIRSRSTDKENLMSNMALSSDLESDSEEVDSPADVNPRAQLD</sequence>
<feature type="disulfide bond" evidence="13">
    <location>
        <begin position="1249"/>
        <end position="1264"/>
    </location>
</feature>
<feature type="signal peptide" evidence="17">
    <location>
        <begin position="1"/>
        <end position="20"/>
    </location>
</feature>
<feature type="disulfide bond" evidence="13">
    <location>
        <begin position="127"/>
        <end position="142"/>
    </location>
</feature>
<feature type="chain" id="PRO_5044280642" description="EGF-like domain-containing protein" evidence="17">
    <location>
        <begin position="21"/>
        <end position="3378"/>
    </location>
</feature>
<feature type="disulfide bond" evidence="13">
    <location>
        <begin position="87"/>
        <end position="102"/>
    </location>
</feature>
<feature type="disulfide bond" evidence="13">
    <location>
        <begin position="2124"/>
        <end position="2139"/>
    </location>
</feature>
<dbReference type="FunFam" id="2.120.10.30:FF:000241">
    <property type="entry name" value="Low-density lipoprotein receptor-related protein 6"/>
    <property type="match status" value="1"/>
</dbReference>
<feature type="domain" description="EGF-like" evidence="18">
    <location>
        <begin position="2518"/>
        <end position="2559"/>
    </location>
</feature>
<dbReference type="KEGG" id="oau:116324507"/>
<evidence type="ECO:0000256" key="9">
    <source>
        <dbReference type="ARBA" id="ARBA00023157"/>
    </source>
</evidence>
<keyword evidence="6" id="KW-0677">Repeat</keyword>
<dbReference type="GO" id="GO:0005041">
    <property type="term" value="F:low-density lipoprotein particle receptor activity"/>
    <property type="evidence" value="ECO:0007669"/>
    <property type="project" value="TreeGrafter"/>
</dbReference>
<dbReference type="SUPFAM" id="SSF63825">
    <property type="entry name" value="YWTD domain"/>
    <property type="match status" value="4"/>
</dbReference>
<comment type="caution">
    <text evidence="12">Lacks conserved residue(s) required for the propagation of feature annotation.</text>
</comment>
<protein>
    <recommendedName>
        <fullName evidence="18">EGF-like domain-containing protein</fullName>
    </recommendedName>
</protein>